<dbReference type="InterPro" id="IPR035994">
    <property type="entry name" value="Nucleoside_phosphorylase_sf"/>
</dbReference>
<dbReference type="NCBIfam" id="NF004079">
    <property type="entry name" value="PRK05584.1"/>
    <property type="match status" value="1"/>
</dbReference>
<proteinExistence type="predicted"/>
<keyword evidence="8" id="KW-0326">Glycosidase</keyword>
<evidence type="ECO:0000256" key="3">
    <source>
        <dbReference type="ARBA" id="ARBA00022605"/>
    </source>
</evidence>
<feature type="domain" description="Nucleoside phosphorylase" evidence="7">
    <location>
        <begin position="57"/>
        <end position="299"/>
    </location>
</feature>
<dbReference type="InterPro" id="IPR010049">
    <property type="entry name" value="MTA_SAH_Nsdase"/>
</dbReference>
<organism evidence="8 9">
    <name type="scientific">Paraburkholderia rhynchosiae</name>
    <dbReference type="NCBI Taxonomy" id="487049"/>
    <lineage>
        <taxon>Bacteria</taxon>
        <taxon>Pseudomonadati</taxon>
        <taxon>Pseudomonadota</taxon>
        <taxon>Betaproteobacteria</taxon>
        <taxon>Burkholderiales</taxon>
        <taxon>Burkholderiaceae</taxon>
        <taxon>Paraburkholderia</taxon>
    </lineage>
</organism>
<dbReference type="NCBIfam" id="TIGR01704">
    <property type="entry name" value="MTA_SAH-Nsdase"/>
    <property type="match status" value="1"/>
</dbReference>
<dbReference type="AlphaFoldDB" id="A0A6J4ZT86"/>
<dbReference type="PANTHER" id="PTHR46832:SF1">
    <property type="entry name" value="5'-METHYLTHIOADENOSINE_S-ADENOSYLHOMOCYSTEINE NUCLEOSIDASE"/>
    <property type="match status" value="1"/>
</dbReference>
<dbReference type="GO" id="GO:0008930">
    <property type="term" value="F:methylthioadenosine nucleosidase activity"/>
    <property type="evidence" value="ECO:0007669"/>
    <property type="project" value="InterPro"/>
</dbReference>
<dbReference type="GO" id="GO:0019284">
    <property type="term" value="P:L-methionine salvage from S-adenosylmethionine"/>
    <property type="evidence" value="ECO:0007669"/>
    <property type="project" value="TreeGrafter"/>
</dbReference>
<evidence type="ECO:0000256" key="2">
    <source>
        <dbReference type="ARBA" id="ARBA00011974"/>
    </source>
</evidence>
<keyword evidence="3" id="KW-0028">Amino-acid biosynthesis</keyword>
<accession>A0A6J4ZT86</accession>
<dbReference type="GO" id="GO:0009164">
    <property type="term" value="P:nucleoside catabolic process"/>
    <property type="evidence" value="ECO:0007669"/>
    <property type="project" value="InterPro"/>
</dbReference>
<evidence type="ECO:0000256" key="6">
    <source>
        <dbReference type="SAM" id="SignalP"/>
    </source>
</evidence>
<name>A0A6J4ZT86_9BURK</name>
<dbReference type="Gene3D" id="3.40.50.1580">
    <property type="entry name" value="Nucleoside phosphorylase domain"/>
    <property type="match status" value="1"/>
</dbReference>
<dbReference type="CDD" id="cd09008">
    <property type="entry name" value="MTAN"/>
    <property type="match status" value="1"/>
</dbReference>
<dbReference type="Proteomes" id="UP000494205">
    <property type="component" value="Unassembled WGS sequence"/>
</dbReference>
<dbReference type="EMBL" id="CADIJZ010000002">
    <property type="protein sequence ID" value="CAB3642219.1"/>
    <property type="molecule type" value="Genomic_DNA"/>
</dbReference>
<dbReference type="GO" id="GO:0008782">
    <property type="term" value="F:adenosylhomocysteine nucleosidase activity"/>
    <property type="evidence" value="ECO:0007669"/>
    <property type="project" value="UniProtKB-EC"/>
</dbReference>
<dbReference type="InterPro" id="IPR000845">
    <property type="entry name" value="Nucleoside_phosphorylase_d"/>
</dbReference>
<evidence type="ECO:0000313" key="9">
    <source>
        <dbReference type="Proteomes" id="UP000494205"/>
    </source>
</evidence>
<dbReference type="GO" id="GO:0019509">
    <property type="term" value="P:L-methionine salvage from methylthioadenosine"/>
    <property type="evidence" value="ECO:0007669"/>
    <property type="project" value="UniProtKB-UniPathway"/>
</dbReference>
<reference evidence="8 9" key="1">
    <citation type="submission" date="2020-04" db="EMBL/GenBank/DDBJ databases">
        <authorList>
            <person name="De Canck E."/>
        </authorList>
    </citation>
    <scope>NUCLEOTIDE SEQUENCE [LARGE SCALE GENOMIC DNA]</scope>
    <source>
        <strain evidence="8 9">LMG 27174</strain>
    </source>
</reference>
<keyword evidence="6" id="KW-0732">Signal</keyword>
<dbReference type="Pfam" id="PF01048">
    <property type="entry name" value="PNP_UDP_1"/>
    <property type="match status" value="1"/>
</dbReference>
<evidence type="ECO:0000259" key="7">
    <source>
        <dbReference type="Pfam" id="PF01048"/>
    </source>
</evidence>
<evidence type="ECO:0000256" key="4">
    <source>
        <dbReference type="ARBA" id="ARBA00022801"/>
    </source>
</evidence>
<dbReference type="RefSeq" id="WP_244201188.1">
    <property type="nucleotide sequence ID" value="NZ_CADIJZ010000002.1"/>
</dbReference>
<feature type="signal peptide" evidence="6">
    <location>
        <begin position="1"/>
        <end position="26"/>
    </location>
</feature>
<evidence type="ECO:0000313" key="8">
    <source>
        <dbReference type="EMBL" id="CAB3642219.1"/>
    </source>
</evidence>
<dbReference type="UniPathway" id="UPA00904">
    <property type="reaction ID" value="UER00871"/>
</dbReference>
<evidence type="ECO:0000256" key="5">
    <source>
        <dbReference type="ARBA" id="ARBA00023167"/>
    </source>
</evidence>
<keyword evidence="5" id="KW-0486">Methionine biosynthesis</keyword>
<evidence type="ECO:0000256" key="1">
    <source>
        <dbReference type="ARBA" id="ARBA00004945"/>
    </source>
</evidence>
<dbReference type="EC" id="3.2.2.9" evidence="2"/>
<comment type="pathway">
    <text evidence="1">Amino-acid biosynthesis; L-methionine biosynthesis via salvage pathway; S-methyl-5-thio-alpha-D-ribose 1-phosphate from S-methyl-5'-thioadenosine (hydrolase route): step 1/2.</text>
</comment>
<feature type="chain" id="PRO_5027109609" description="adenosylhomocysteine nucleosidase" evidence="6">
    <location>
        <begin position="27"/>
        <end position="305"/>
    </location>
</feature>
<protein>
    <recommendedName>
        <fullName evidence="2">adenosylhomocysteine nucleosidase</fullName>
        <ecNumber evidence="2">3.2.2.9</ecNumber>
    </recommendedName>
</protein>
<dbReference type="PANTHER" id="PTHR46832">
    <property type="entry name" value="5'-METHYLTHIOADENOSINE/S-ADENOSYLHOMOCYSTEINE NUCLEOSIDASE"/>
    <property type="match status" value="1"/>
</dbReference>
<keyword evidence="4 8" id="KW-0378">Hydrolase</keyword>
<dbReference type="GO" id="GO:0005829">
    <property type="term" value="C:cytosol"/>
    <property type="evidence" value="ECO:0007669"/>
    <property type="project" value="TreeGrafter"/>
</dbReference>
<dbReference type="SUPFAM" id="SSF53167">
    <property type="entry name" value="Purine and uridine phosphorylases"/>
    <property type="match status" value="1"/>
</dbReference>
<gene>
    <name evidence="8" type="primary">mtnN</name>
    <name evidence="8" type="ORF">LMG27174_00493</name>
</gene>
<sequence length="305" mass="31022">MSAVSRTTASAAQIAAAGANALGATAAGTEAAGQGAARFGQPESDPNCGTHVSHRPLGILAALPQELGDLIEAMRAESGVRTITHGQRDYHLGTVHGAPCVVTLARVGKVAAAATVSALIHAFNVEGVVFTGVAGGVGAEVRVGDIVVANALLQHDLDASPLFPRFEVPLLGVSRFAADTTLAAQLAAACERFIADEGAASAVRFGTREPRVHRGLIISGDQFVASAAGVNALREALPDALAVEMEGAAIAQVCHEYGVPCAVVRTISDTADDHAPASFVSFLTEIAGVYSNAILTRFLQARSAG</sequence>